<evidence type="ECO:0000313" key="2">
    <source>
        <dbReference type="EMBL" id="PQB04601.1"/>
    </source>
</evidence>
<evidence type="ECO:0000313" key="3">
    <source>
        <dbReference type="Proteomes" id="UP000239800"/>
    </source>
</evidence>
<protein>
    <submittedName>
        <fullName evidence="2">Uncharacterized protein</fullName>
    </submittedName>
</protein>
<keyword evidence="3" id="KW-1185">Reference proteome</keyword>
<sequence>MEKRKHEHGFKAPTDYFDSLEERLDALMGPESFPDKTGFDVPSGYFDQLEDRVMQQLENDDSAPQPQVIPLYRRNSFRIVASVAALIVLALLVIRPGSVPAIEIQDIDLTQIETYIEEEMDWDEYDLAQMMDDTELEDLETEDLFDDEQLQEYLLENIDDTSLLIE</sequence>
<gene>
    <name evidence="2" type="ORF">BST85_06595</name>
</gene>
<feature type="transmembrane region" description="Helical" evidence="1">
    <location>
        <begin position="77"/>
        <end position="94"/>
    </location>
</feature>
<evidence type="ECO:0000256" key="1">
    <source>
        <dbReference type="SAM" id="Phobius"/>
    </source>
</evidence>
<dbReference type="OrthoDB" id="981524at2"/>
<keyword evidence="1" id="KW-0472">Membrane</keyword>
<keyword evidence="1" id="KW-1133">Transmembrane helix</keyword>
<dbReference type="EMBL" id="MQUB01000001">
    <property type="protein sequence ID" value="PQB04601.1"/>
    <property type="molecule type" value="Genomic_DNA"/>
</dbReference>
<reference evidence="2 3" key="1">
    <citation type="submission" date="2016-11" db="EMBL/GenBank/DDBJ databases">
        <title>Trade-off between light-utilization and light-protection in marine flavobacteria.</title>
        <authorList>
            <person name="Kumagai Y."/>
        </authorList>
    </citation>
    <scope>NUCLEOTIDE SEQUENCE [LARGE SCALE GENOMIC DNA]</scope>
    <source>
        <strain evidence="2 3">NBRC 107741</strain>
    </source>
</reference>
<dbReference type="AlphaFoldDB" id="A0A2S7KPQ9"/>
<comment type="caution">
    <text evidence="2">The sequence shown here is derived from an EMBL/GenBank/DDBJ whole genome shotgun (WGS) entry which is preliminary data.</text>
</comment>
<keyword evidence="1" id="KW-0812">Transmembrane</keyword>
<name>A0A2S7KPQ9_9FLAO</name>
<dbReference type="RefSeq" id="WP_104812529.1">
    <property type="nucleotide sequence ID" value="NZ_MQUB01000001.1"/>
</dbReference>
<organism evidence="2 3">
    <name type="scientific">Aureitalea marina</name>
    <dbReference type="NCBI Taxonomy" id="930804"/>
    <lineage>
        <taxon>Bacteria</taxon>
        <taxon>Pseudomonadati</taxon>
        <taxon>Bacteroidota</taxon>
        <taxon>Flavobacteriia</taxon>
        <taxon>Flavobacteriales</taxon>
        <taxon>Flavobacteriaceae</taxon>
        <taxon>Aureitalea</taxon>
    </lineage>
</organism>
<dbReference type="Proteomes" id="UP000239800">
    <property type="component" value="Unassembled WGS sequence"/>
</dbReference>
<accession>A0A2S7KPQ9</accession>
<proteinExistence type="predicted"/>